<reference evidence="3" key="2">
    <citation type="submission" date="2015-02" db="EMBL/GenBank/DDBJ databases">
        <title>Complete Genome Sequence of Pelosinus fermentans JBW45.</title>
        <authorList>
            <person name="De Leon K.B."/>
            <person name="Utturkar S.M."/>
            <person name="Camilleri L.B."/>
            <person name="Arkin A.P."/>
            <person name="Fields M.W."/>
            <person name="Brown S.D."/>
            <person name="Wall J.D."/>
        </authorList>
    </citation>
    <scope>NUCLEOTIDE SEQUENCE [LARGE SCALE GENOMIC DNA]</scope>
    <source>
        <strain evidence="3">JBW45</strain>
    </source>
</reference>
<evidence type="ECO:0000313" key="3">
    <source>
        <dbReference type="Proteomes" id="UP000005361"/>
    </source>
</evidence>
<dbReference type="STRING" id="1192197.JBW_03727"/>
<dbReference type="KEGG" id="pft:JBW_03727"/>
<dbReference type="SUPFAM" id="SSF55729">
    <property type="entry name" value="Acyl-CoA N-acyltransferases (Nat)"/>
    <property type="match status" value="1"/>
</dbReference>
<dbReference type="GO" id="GO:0016747">
    <property type="term" value="F:acyltransferase activity, transferring groups other than amino-acyl groups"/>
    <property type="evidence" value="ECO:0007669"/>
    <property type="project" value="InterPro"/>
</dbReference>
<dbReference type="InterPro" id="IPR000182">
    <property type="entry name" value="GNAT_dom"/>
</dbReference>
<proteinExistence type="predicted"/>
<gene>
    <name evidence="2" type="ORF">JBW_03727</name>
</gene>
<dbReference type="AlphaFoldDB" id="I8TNP6"/>
<dbReference type="InterPro" id="IPR016181">
    <property type="entry name" value="Acyl_CoA_acyltransferase"/>
</dbReference>
<accession>I8TNP6</accession>
<dbReference type="Gene3D" id="3.40.630.30">
    <property type="match status" value="1"/>
</dbReference>
<reference evidence="2 3" key="1">
    <citation type="journal article" date="2015" name="Genome Announc.">
        <title>Complete Genome Sequence of Pelosinus fermentans JBW45, a Member of a Remarkably Competitive Group of Negativicutes in the Firmicutes Phylum.</title>
        <authorList>
            <person name="De Leon K.B."/>
            <person name="Utturkar S.M."/>
            <person name="Camilleri L.B."/>
            <person name="Elias D.A."/>
            <person name="Arkin A.P."/>
            <person name="Fields M.W."/>
            <person name="Brown S.D."/>
            <person name="Wall J.D."/>
        </authorList>
    </citation>
    <scope>NUCLEOTIDE SEQUENCE [LARGE SCALE GENOMIC DNA]</scope>
    <source>
        <strain evidence="2 3">JBW45</strain>
    </source>
</reference>
<dbReference type="OrthoDB" id="9792240at2"/>
<evidence type="ECO:0000313" key="2">
    <source>
        <dbReference type="EMBL" id="AJQ29064.1"/>
    </source>
</evidence>
<organism evidence="2 3">
    <name type="scientific">Pelosinus fermentans JBW45</name>
    <dbReference type="NCBI Taxonomy" id="1192197"/>
    <lineage>
        <taxon>Bacteria</taxon>
        <taxon>Bacillati</taxon>
        <taxon>Bacillota</taxon>
        <taxon>Negativicutes</taxon>
        <taxon>Selenomonadales</taxon>
        <taxon>Sporomusaceae</taxon>
        <taxon>Pelosinus</taxon>
    </lineage>
</organism>
<dbReference type="Proteomes" id="UP000005361">
    <property type="component" value="Chromosome"/>
</dbReference>
<protein>
    <recommendedName>
        <fullName evidence="1">N-acetyltransferase domain-containing protein</fullName>
    </recommendedName>
</protein>
<dbReference type="EMBL" id="CP010978">
    <property type="protein sequence ID" value="AJQ29064.1"/>
    <property type="molecule type" value="Genomic_DNA"/>
</dbReference>
<evidence type="ECO:0000259" key="1">
    <source>
        <dbReference type="PROSITE" id="PS51186"/>
    </source>
</evidence>
<name>I8TNP6_9FIRM</name>
<feature type="domain" description="N-acetyltransferase" evidence="1">
    <location>
        <begin position="24"/>
        <end position="177"/>
    </location>
</feature>
<dbReference type="RefSeq" id="WP_007960443.1">
    <property type="nucleotide sequence ID" value="NZ_CP010978.1"/>
</dbReference>
<dbReference type="PROSITE" id="PS51186">
    <property type="entry name" value="GNAT"/>
    <property type="match status" value="1"/>
</dbReference>
<sequence>MKIVKNQLLRDYLLYDSTFPKFNVTVRVMKPAEAVDVVGIIQDCYGNSYCYKEYYTPAAIVKANESGYLTSIVAVTDEGDIIGHMALLRTVDDPQIVEPIIAVVKPAFRNGGVLTKLAEYLYINRKPNLFKGVMGIYILPVTKHLFSQKQVYFHGFKDCGIWLGYAPNVEFMEISTEQSQRLTLVLTYMYIVKPKTLIIYPPQKHKNMVKNLFKNIGVARVQCRIPEKKSENDVNSQSDFRIKADKKLRQAIVKIVRYGKKIIPEISAMLSKFCSEKFVVIHLYLSLNDPLTYYLTPEFEKMGFFFAGIMPGTACKDALVLQYLNNIAIDYNKILLINNNAKEILSYIKKERIC</sequence>
<dbReference type="HOGENOM" id="CLU_782674_0_0_9"/>